<evidence type="ECO:0000313" key="12">
    <source>
        <dbReference type="Proteomes" id="UP000069940"/>
    </source>
</evidence>
<comment type="catalytic activity">
    <reaction evidence="1">
        <text>an S-(2-hydroxyacyl)glutathione + H2O = a 2-hydroxy carboxylate + glutathione + H(+)</text>
        <dbReference type="Rhea" id="RHEA:21864"/>
        <dbReference type="ChEBI" id="CHEBI:15377"/>
        <dbReference type="ChEBI" id="CHEBI:15378"/>
        <dbReference type="ChEBI" id="CHEBI:57925"/>
        <dbReference type="ChEBI" id="CHEBI:58896"/>
        <dbReference type="ChEBI" id="CHEBI:71261"/>
        <dbReference type="EC" id="3.1.2.6"/>
    </reaction>
</comment>
<evidence type="ECO:0000256" key="5">
    <source>
        <dbReference type="ARBA" id="ARBA00011917"/>
    </source>
</evidence>
<evidence type="ECO:0000256" key="6">
    <source>
        <dbReference type="ARBA" id="ARBA00022723"/>
    </source>
</evidence>
<evidence type="ECO:0000256" key="2">
    <source>
        <dbReference type="ARBA" id="ARBA00001947"/>
    </source>
</evidence>
<feature type="domain" description="Metallo-beta-lactamase" evidence="10">
    <location>
        <begin position="99"/>
        <end position="265"/>
    </location>
</feature>
<dbReference type="Gene3D" id="3.60.15.10">
    <property type="entry name" value="Ribonuclease Z/Hydroxyacylglutathione hydrolase-like"/>
    <property type="match status" value="1"/>
</dbReference>
<dbReference type="CDD" id="cd07723">
    <property type="entry name" value="hydroxyacylglutathione_hydrolase_MBL-fold"/>
    <property type="match status" value="1"/>
</dbReference>
<dbReference type="Proteomes" id="UP000069940">
    <property type="component" value="Unassembled WGS sequence"/>
</dbReference>
<dbReference type="Pfam" id="PF00753">
    <property type="entry name" value="Lactamase_B"/>
    <property type="match status" value="1"/>
</dbReference>
<proteinExistence type="inferred from homology"/>
<evidence type="ECO:0000256" key="8">
    <source>
        <dbReference type="ARBA" id="ARBA00022833"/>
    </source>
</evidence>
<keyword evidence="6" id="KW-0479">Metal-binding</keyword>
<sequence length="348" mass="38594">MSFACCAVRMQFVVGTQISLLSSLVSILQRTSVGVPPSFAVSSVYVPTFVIIISCLQTKILIVISKEIVNSWSIRRRSTAVQTTDMTRMTVKKIPALKDNFMYLVVCNETKSAAIVDPVEPDRVLQVAKESGVSLNKVLTTHHHWDHAGGNADLFKRYQADSSLGPLQIYGGNDERIDNLTNPVGQDDTLEIGNLKVRCISTPCHTTSHICYYIETPEDKVVFTGDTLFLAGCGRFFEGTPQQMYDALITKLSALPDDTKVYCGHEYALNNLRFGNTVEPENVDTLQLLNIAKEADLEGRRALVPSTIGQEKRTNVFMRVHEPSVQKFVGKSTPLETMQALRAAKDKF</sequence>
<dbReference type="SUPFAM" id="SSF56281">
    <property type="entry name" value="Metallo-hydrolase/oxidoreductase"/>
    <property type="match status" value="1"/>
</dbReference>
<comment type="cofactor">
    <cofactor evidence="2">
        <name>Zn(2+)</name>
        <dbReference type="ChEBI" id="CHEBI:29105"/>
    </cofactor>
</comment>
<dbReference type="InterPro" id="IPR001279">
    <property type="entry name" value="Metallo-B-lactamas"/>
</dbReference>
<evidence type="ECO:0000259" key="10">
    <source>
        <dbReference type="SMART" id="SM00849"/>
    </source>
</evidence>
<reference evidence="11" key="2">
    <citation type="submission" date="2025-05" db="UniProtKB">
        <authorList>
            <consortium name="EnsemblMetazoa"/>
        </authorList>
    </citation>
    <scope>IDENTIFICATION</scope>
    <source>
        <strain evidence="11">Foshan</strain>
    </source>
</reference>
<name>A0ABM1XK95_AEDAL</name>
<evidence type="ECO:0000256" key="3">
    <source>
        <dbReference type="ARBA" id="ARBA00004963"/>
    </source>
</evidence>
<keyword evidence="12" id="KW-1185">Reference proteome</keyword>
<keyword evidence="7" id="KW-0378">Hydrolase</keyword>
<dbReference type="InterPro" id="IPR036866">
    <property type="entry name" value="RibonucZ/Hydroxyglut_hydro"/>
</dbReference>
<keyword evidence="8" id="KW-0862">Zinc</keyword>
<dbReference type="InterPro" id="IPR017782">
    <property type="entry name" value="Hydroxyacylglutathione_Hdrlase"/>
</dbReference>
<dbReference type="RefSeq" id="XP_062700836.1">
    <property type="nucleotide sequence ID" value="XM_062844852.1"/>
</dbReference>
<reference evidence="12" key="1">
    <citation type="journal article" date="2015" name="Proc. Natl. Acad. Sci. U.S.A.">
        <title>Genome sequence of the Asian Tiger mosquito, Aedes albopictus, reveals insights into its biology, genetics, and evolution.</title>
        <authorList>
            <person name="Chen X.G."/>
            <person name="Jiang X."/>
            <person name="Gu J."/>
            <person name="Xu M."/>
            <person name="Wu Y."/>
            <person name="Deng Y."/>
            <person name="Zhang C."/>
            <person name="Bonizzoni M."/>
            <person name="Dermauw W."/>
            <person name="Vontas J."/>
            <person name="Armbruster P."/>
            <person name="Huang X."/>
            <person name="Yang Y."/>
            <person name="Zhang H."/>
            <person name="He W."/>
            <person name="Peng H."/>
            <person name="Liu Y."/>
            <person name="Wu K."/>
            <person name="Chen J."/>
            <person name="Lirakis M."/>
            <person name="Topalis P."/>
            <person name="Van Leeuwen T."/>
            <person name="Hall A.B."/>
            <person name="Jiang X."/>
            <person name="Thorpe C."/>
            <person name="Mueller R.L."/>
            <person name="Sun C."/>
            <person name="Waterhouse R.M."/>
            <person name="Yan G."/>
            <person name="Tu Z.J."/>
            <person name="Fang X."/>
            <person name="James A.A."/>
        </authorList>
    </citation>
    <scope>NUCLEOTIDE SEQUENCE [LARGE SCALE GENOMIC DNA]</scope>
    <source>
        <strain evidence="12">Foshan</strain>
    </source>
</reference>
<evidence type="ECO:0000256" key="9">
    <source>
        <dbReference type="ARBA" id="ARBA00031044"/>
    </source>
</evidence>
<dbReference type="NCBIfam" id="TIGR03413">
    <property type="entry name" value="GSH_gloB"/>
    <property type="match status" value="1"/>
</dbReference>
<dbReference type="PANTHER" id="PTHR11935">
    <property type="entry name" value="BETA LACTAMASE DOMAIN"/>
    <property type="match status" value="1"/>
</dbReference>
<dbReference type="HAMAP" id="MF_01374">
    <property type="entry name" value="Glyoxalase_2"/>
    <property type="match status" value="1"/>
</dbReference>
<protein>
    <recommendedName>
        <fullName evidence="5">hydroxyacylglutathione hydrolase</fullName>
        <ecNumber evidence="5">3.1.2.6</ecNumber>
    </recommendedName>
    <alternativeName>
        <fullName evidence="9">Glyoxalase II</fullName>
    </alternativeName>
</protein>
<dbReference type="InterPro" id="IPR035680">
    <property type="entry name" value="Clx_II_MBL"/>
</dbReference>
<evidence type="ECO:0000256" key="4">
    <source>
        <dbReference type="ARBA" id="ARBA00006759"/>
    </source>
</evidence>
<organism evidence="11 12">
    <name type="scientific">Aedes albopictus</name>
    <name type="common">Asian tiger mosquito</name>
    <name type="synonym">Stegomyia albopicta</name>
    <dbReference type="NCBI Taxonomy" id="7160"/>
    <lineage>
        <taxon>Eukaryota</taxon>
        <taxon>Metazoa</taxon>
        <taxon>Ecdysozoa</taxon>
        <taxon>Arthropoda</taxon>
        <taxon>Hexapoda</taxon>
        <taxon>Insecta</taxon>
        <taxon>Pterygota</taxon>
        <taxon>Neoptera</taxon>
        <taxon>Endopterygota</taxon>
        <taxon>Diptera</taxon>
        <taxon>Nematocera</taxon>
        <taxon>Culicoidea</taxon>
        <taxon>Culicidae</taxon>
        <taxon>Culicinae</taxon>
        <taxon>Aedini</taxon>
        <taxon>Aedes</taxon>
        <taxon>Stegomyia</taxon>
    </lineage>
</organism>
<evidence type="ECO:0000256" key="1">
    <source>
        <dbReference type="ARBA" id="ARBA00001623"/>
    </source>
</evidence>
<dbReference type="EC" id="3.1.2.6" evidence="5"/>
<dbReference type="EnsemblMetazoa" id="AALFPA23_000440.R38015">
    <property type="protein sequence ID" value="AALFPA23_000440.P38015"/>
    <property type="gene ID" value="AALFPA23_000440"/>
</dbReference>
<dbReference type="InterPro" id="IPR032282">
    <property type="entry name" value="HAGH_C"/>
</dbReference>
<dbReference type="PANTHER" id="PTHR11935:SF94">
    <property type="entry name" value="TENZING NORGAY, ISOFORM C"/>
    <property type="match status" value="1"/>
</dbReference>
<dbReference type="Pfam" id="PF16123">
    <property type="entry name" value="HAGH_C"/>
    <property type="match status" value="1"/>
</dbReference>
<comment type="pathway">
    <text evidence="3">Secondary metabolite metabolism; methylglyoxal degradation; (R)-lactate from methylglyoxal: step 2/2.</text>
</comment>
<evidence type="ECO:0000313" key="11">
    <source>
        <dbReference type="EnsemblMetazoa" id="AALFPA23_000440.P38015"/>
    </source>
</evidence>
<comment type="similarity">
    <text evidence="4">Belongs to the metallo-beta-lactamase superfamily. Glyoxalase II family.</text>
</comment>
<accession>A0ABM1XK95</accession>
<dbReference type="GeneID" id="134283938"/>
<dbReference type="SMART" id="SM00849">
    <property type="entry name" value="Lactamase_B"/>
    <property type="match status" value="1"/>
</dbReference>
<evidence type="ECO:0000256" key="7">
    <source>
        <dbReference type="ARBA" id="ARBA00022801"/>
    </source>
</evidence>